<dbReference type="SMART" id="SM00388">
    <property type="entry name" value="HisKA"/>
    <property type="match status" value="1"/>
</dbReference>
<evidence type="ECO:0000256" key="6">
    <source>
        <dbReference type="SAM" id="Coils"/>
    </source>
</evidence>
<dbReference type="Gene3D" id="1.10.287.130">
    <property type="match status" value="1"/>
</dbReference>
<dbReference type="PANTHER" id="PTHR45339">
    <property type="entry name" value="HYBRID SIGNAL TRANSDUCTION HISTIDINE KINASE J"/>
    <property type="match status" value="1"/>
</dbReference>
<evidence type="ECO:0000313" key="10">
    <source>
        <dbReference type="Proteomes" id="UP000014174"/>
    </source>
</evidence>
<feature type="domain" description="Response regulatory" evidence="8">
    <location>
        <begin position="408"/>
        <end position="526"/>
    </location>
</feature>
<keyword evidence="6" id="KW-0175">Coiled coil</keyword>
<evidence type="ECO:0000259" key="8">
    <source>
        <dbReference type="PROSITE" id="PS50110"/>
    </source>
</evidence>
<dbReference type="RefSeq" id="WP_016195282.1">
    <property type="nucleotide sequence ID" value="NZ_AQPN01000077.1"/>
</dbReference>
<dbReference type="Pfam" id="PF00072">
    <property type="entry name" value="Response_reg"/>
    <property type="match status" value="2"/>
</dbReference>
<feature type="modified residue" description="4-aspartylphosphate" evidence="5">
    <location>
        <position position="54"/>
    </location>
</feature>
<dbReference type="CDD" id="cd17546">
    <property type="entry name" value="REC_hyHK_CKI1_RcsC-like"/>
    <property type="match status" value="1"/>
</dbReference>
<dbReference type="InterPro" id="IPR001789">
    <property type="entry name" value="Sig_transdc_resp-reg_receiver"/>
</dbReference>
<feature type="modified residue" description="4-aspartylphosphate" evidence="5">
    <location>
        <position position="457"/>
    </location>
</feature>
<evidence type="ECO:0000256" key="5">
    <source>
        <dbReference type="PROSITE-ProRule" id="PRU00169"/>
    </source>
</evidence>
<dbReference type="EC" id="2.7.13.3" evidence="2"/>
<dbReference type="InterPro" id="IPR003661">
    <property type="entry name" value="HisK_dim/P_dom"/>
</dbReference>
<dbReference type="SMART" id="SM00387">
    <property type="entry name" value="HATPase_c"/>
    <property type="match status" value="1"/>
</dbReference>
<dbReference type="InterPro" id="IPR036890">
    <property type="entry name" value="HATPase_C_sf"/>
</dbReference>
<evidence type="ECO:0000256" key="1">
    <source>
        <dbReference type="ARBA" id="ARBA00000085"/>
    </source>
</evidence>
<dbReference type="InterPro" id="IPR036097">
    <property type="entry name" value="HisK_dim/P_sf"/>
</dbReference>
<dbReference type="AlphaFoldDB" id="R9GSY8"/>
<organism evidence="9 10">
    <name type="scientific">Arcticibacter svalbardensis MN12-7</name>
    <dbReference type="NCBI Taxonomy" id="1150600"/>
    <lineage>
        <taxon>Bacteria</taxon>
        <taxon>Pseudomonadati</taxon>
        <taxon>Bacteroidota</taxon>
        <taxon>Sphingobacteriia</taxon>
        <taxon>Sphingobacteriales</taxon>
        <taxon>Sphingobacteriaceae</taxon>
        <taxon>Arcticibacter</taxon>
    </lineage>
</organism>
<dbReference type="SUPFAM" id="SSF47384">
    <property type="entry name" value="Homodimeric domain of signal transducing histidine kinase"/>
    <property type="match status" value="1"/>
</dbReference>
<dbReference type="InterPro" id="IPR004358">
    <property type="entry name" value="Sig_transdc_His_kin-like_C"/>
</dbReference>
<dbReference type="PROSITE" id="PS50109">
    <property type="entry name" value="HIS_KIN"/>
    <property type="match status" value="1"/>
</dbReference>
<dbReference type="PATRIC" id="fig|1150600.3.peg.2022"/>
<feature type="domain" description="Response regulatory" evidence="8">
    <location>
        <begin position="5"/>
        <end position="122"/>
    </location>
</feature>
<evidence type="ECO:0000313" key="9">
    <source>
        <dbReference type="EMBL" id="EOR94831.1"/>
    </source>
</evidence>
<proteinExistence type="predicted"/>
<evidence type="ECO:0000259" key="7">
    <source>
        <dbReference type="PROSITE" id="PS50109"/>
    </source>
</evidence>
<dbReference type="InterPro" id="IPR003594">
    <property type="entry name" value="HATPase_dom"/>
</dbReference>
<dbReference type="FunFam" id="3.30.565.10:FF:000010">
    <property type="entry name" value="Sensor histidine kinase RcsC"/>
    <property type="match status" value="1"/>
</dbReference>
<dbReference type="InterPro" id="IPR011006">
    <property type="entry name" value="CheY-like_superfamily"/>
</dbReference>
<protein>
    <recommendedName>
        <fullName evidence="2">histidine kinase</fullName>
        <ecNumber evidence="2">2.7.13.3</ecNumber>
    </recommendedName>
</protein>
<comment type="catalytic activity">
    <reaction evidence="1">
        <text>ATP + protein L-histidine = ADP + protein N-phospho-L-histidine.</text>
        <dbReference type="EC" id="2.7.13.3"/>
    </reaction>
</comment>
<evidence type="ECO:0000256" key="3">
    <source>
        <dbReference type="ARBA" id="ARBA00022553"/>
    </source>
</evidence>
<keyword evidence="4" id="KW-0902">Two-component regulatory system</keyword>
<dbReference type="PANTHER" id="PTHR45339:SF1">
    <property type="entry name" value="HYBRID SIGNAL TRANSDUCTION HISTIDINE KINASE J"/>
    <property type="match status" value="1"/>
</dbReference>
<evidence type="ECO:0000256" key="4">
    <source>
        <dbReference type="ARBA" id="ARBA00023012"/>
    </source>
</evidence>
<dbReference type="SUPFAM" id="SSF55874">
    <property type="entry name" value="ATPase domain of HSP90 chaperone/DNA topoisomerase II/histidine kinase"/>
    <property type="match status" value="1"/>
</dbReference>
<keyword evidence="3 5" id="KW-0597">Phosphoprotein</keyword>
<dbReference type="CDD" id="cd16922">
    <property type="entry name" value="HATPase_EvgS-ArcB-TorS-like"/>
    <property type="match status" value="1"/>
</dbReference>
<dbReference type="SUPFAM" id="SSF52172">
    <property type="entry name" value="CheY-like"/>
    <property type="match status" value="2"/>
</dbReference>
<keyword evidence="9" id="KW-0418">Kinase</keyword>
<reference evidence="9 10" key="1">
    <citation type="journal article" date="2013" name="Genome Announc.">
        <title>Draft Genome Sequence of Arcticibacter svalbardensis Strain MN12-7T, a Member of the Family Sphingobacteriaceae Isolated from an Arctic Soil Sample.</title>
        <authorList>
            <person name="Shivaji S."/>
            <person name="Ara S."/>
            <person name="Prasad S."/>
            <person name="Manasa B.P."/>
            <person name="Begum Z."/>
            <person name="Singh A."/>
            <person name="Kumar Pinnaka A."/>
        </authorList>
    </citation>
    <scope>NUCLEOTIDE SEQUENCE [LARGE SCALE GENOMIC DNA]</scope>
    <source>
        <strain evidence="9 10">MN12-7</strain>
    </source>
</reference>
<dbReference type="Pfam" id="PF00512">
    <property type="entry name" value="HisKA"/>
    <property type="match status" value="1"/>
</dbReference>
<dbReference type="EMBL" id="AQPN01000077">
    <property type="protein sequence ID" value="EOR94831.1"/>
    <property type="molecule type" value="Genomic_DNA"/>
</dbReference>
<name>R9GSY8_9SPHI</name>
<feature type="coiled-coil region" evidence="6">
    <location>
        <begin position="124"/>
        <end position="151"/>
    </location>
</feature>
<dbReference type="STRING" id="1150600.ADIARSV_2047"/>
<dbReference type="OrthoDB" id="9781208at2"/>
<dbReference type="Pfam" id="PF02518">
    <property type="entry name" value="HATPase_c"/>
    <property type="match status" value="1"/>
</dbReference>
<keyword evidence="9" id="KW-0808">Transferase</keyword>
<comment type="caution">
    <text evidence="9">The sequence shown here is derived from an EMBL/GenBank/DDBJ whole genome shotgun (WGS) entry which is preliminary data.</text>
</comment>
<dbReference type="SMART" id="SM00448">
    <property type="entry name" value="REC"/>
    <property type="match status" value="2"/>
</dbReference>
<dbReference type="Gene3D" id="3.40.50.2300">
    <property type="match status" value="2"/>
</dbReference>
<gene>
    <name evidence="9" type="ORF">ADIARSV_2047</name>
</gene>
<dbReference type="PRINTS" id="PR00344">
    <property type="entry name" value="BCTRLSENSOR"/>
</dbReference>
<keyword evidence="10" id="KW-1185">Reference proteome</keyword>
<dbReference type="GO" id="GO:0000155">
    <property type="term" value="F:phosphorelay sensor kinase activity"/>
    <property type="evidence" value="ECO:0007669"/>
    <property type="project" value="InterPro"/>
</dbReference>
<feature type="domain" description="Histidine kinase" evidence="7">
    <location>
        <begin position="165"/>
        <end position="381"/>
    </location>
</feature>
<dbReference type="Proteomes" id="UP000014174">
    <property type="component" value="Unassembled WGS sequence"/>
</dbReference>
<dbReference type="InterPro" id="IPR005467">
    <property type="entry name" value="His_kinase_dom"/>
</dbReference>
<accession>R9GSY8</accession>
<dbReference type="PROSITE" id="PS50110">
    <property type="entry name" value="RESPONSE_REGULATORY"/>
    <property type="match status" value="2"/>
</dbReference>
<evidence type="ECO:0000256" key="2">
    <source>
        <dbReference type="ARBA" id="ARBA00012438"/>
    </source>
</evidence>
<dbReference type="Gene3D" id="3.30.565.10">
    <property type="entry name" value="Histidine kinase-like ATPase, C-terminal domain"/>
    <property type="match status" value="1"/>
</dbReference>
<dbReference type="eggNOG" id="COG2205">
    <property type="taxonomic scope" value="Bacteria"/>
</dbReference>
<dbReference type="CDD" id="cd00082">
    <property type="entry name" value="HisKA"/>
    <property type="match status" value="1"/>
</dbReference>
<sequence length="533" mass="59701">MEVLKILIVDDKPENIVALEALLDREDIELVTTTSPNEALRLCWEQDISIALVDVQMPQMDGFELVEILKGNPRTREILVIFVTAISTETKYAVKGYSTGAMDYLYKPLDPYVTSAKVDSFIQLARSQREVKRKNAELLQYQKELIIAKEQAEQGKRIKENFLASMSHEIRTPVNGIQGLIHLLQYTNLDEEQIKLMDLLKISSGALLGIINDILDISKIEAGKFKIVRAESNIINQAHAIVDLLQYKAVEKGIELQVNIEKEVPAMIIVDSLRINQILMNLIGNAVKFTDKGVVTLFVKLIATKGNQAQIRFVVQDTGIGIKSDKLDSIFDNFEQADDNTQQLYGGTGLGLSIAKRLAELKGGEITVFSEFGKGASFAFTNWYQVVSDPEIKASVDLSELPFLEGLEVLVAEDNLVNQFMIKKVLERWKIEVEMVENGKLVLERLKTKTYDLLLIDSNMPIMGGFEAIRKIRADESASINTIPIISLSAAVLDEEQQRAIDAGANDIITKPFDLSVLHHKIKKWTSKVLKKD</sequence>